<dbReference type="EC" id="2.4.2.12" evidence="6"/>
<evidence type="ECO:0000259" key="9">
    <source>
        <dbReference type="Pfam" id="PF04095"/>
    </source>
</evidence>
<dbReference type="PANTHER" id="PTHR43816:SF1">
    <property type="entry name" value="NICOTINAMIDE PHOSPHORIBOSYLTRANSFERASE"/>
    <property type="match status" value="1"/>
</dbReference>
<name>A0ABX7F056_9HYPH</name>
<keyword evidence="3 11" id="KW-0328">Glycosyltransferase</keyword>
<proteinExistence type="inferred from homology"/>
<dbReference type="GO" id="GO:0004516">
    <property type="term" value="F:nicotinate phosphoribosyltransferase activity"/>
    <property type="evidence" value="ECO:0007669"/>
    <property type="project" value="UniProtKB-EC"/>
</dbReference>
<keyword evidence="2" id="KW-0662">Pyridine nucleotide biosynthesis</keyword>
<evidence type="ECO:0000256" key="6">
    <source>
        <dbReference type="ARBA" id="ARBA00035024"/>
    </source>
</evidence>
<dbReference type="SUPFAM" id="SSF51690">
    <property type="entry name" value="Nicotinate/Quinolinate PRTase C-terminal domain-like"/>
    <property type="match status" value="1"/>
</dbReference>
<evidence type="ECO:0000313" key="11">
    <source>
        <dbReference type="EMBL" id="QRF53952.1"/>
    </source>
</evidence>
<dbReference type="EMBL" id="CP032405">
    <property type="protein sequence ID" value="QRF53952.1"/>
    <property type="molecule type" value="Genomic_DNA"/>
</dbReference>
<dbReference type="InterPro" id="IPR036068">
    <property type="entry name" value="Nicotinate_pribotase-like_C"/>
</dbReference>
<dbReference type="PANTHER" id="PTHR43816">
    <property type="entry name" value="NICOTINAMIDE PHOSPHORIBOSYLTRANSFERASE"/>
    <property type="match status" value="1"/>
</dbReference>
<dbReference type="Pfam" id="PF04095">
    <property type="entry name" value="NAPRTase"/>
    <property type="match status" value="1"/>
</dbReference>
<evidence type="ECO:0000256" key="4">
    <source>
        <dbReference type="ARBA" id="ARBA00022679"/>
    </source>
</evidence>
<dbReference type="InterPro" id="IPR041529">
    <property type="entry name" value="DUF5598"/>
</dbReference>
<evidence type="ECO:0000256" key="1">
    <source>
        <dbReference type="ARBA" id="ARBA00010897"/>
    </source>
</evidence>
<keyword evidence="11" id="KW-0436">Ligase</keyword>
<organism evidence="11 12">
    <name type="scientific">Rhizobium rosettiformans</name>
    <dbReference type="NCBI Taxonomy" id="1368430"/>
    <lineage>
        <taxon>Bacteria</taxon>
        <taxon>Pseudomonadati</taxon>
        <taxon>Pseudomonadota</taxon>
        <taxon>Alphaproteobacteria</taxon>
        <taxon>Hyphomicrobiales</taxon>
        <taxon>Rhizobiaceae</taxon>
        <taxon>Rhizobium/Agrobacterium group</taxon>
        <taxon>Rhizobium</taxon>
    </lineage>
</organism>
<dbReference type="PIRSF" id="PIRSF005943">
    <property type="entry name" value="NMPRT"/>
    <property type="match status" value="1"/>
</dbReference>
<sequence length="476" mass="52410">MSPIRSNTDAGMTRNLLLNTDSYKLGVFLQYPKDTRAVSAFVTTRGNSFRPEVMFFGLQMFLKDYLSTPITRGDIEEAEEIARAHGQPFDRKGWEHILNAHGGMLPLRIEALPEGTAIRRGVPVMQVVNTDPLVPWLTSYMETALLRAVWYPSTVATTAWRIRMAIQPFLDRTTDDPAGLQPSRISDYGCRSTSSVEQAAIGGAAHLVHFHSSDSLPAILQARRFYKASMPAHSIPAAEHGTIIAWGQEHETEAYSNMIDNFASFGGYSVVSDSFDLHNAVSEIWGKKLQTKVRAAGGVLVVRPDSGDPIDTPVQVVAQLAYAFGTRLNGKGFKVIDGNVRVIQSDGVSIQDIQMILGRLEGMGFSTENISFGMGSGLLHKINRDTMSFTMRTSAVQDDGGRWHPVVRRPSNPQEKVSMAGRVAAITDGYDIMPIPLEDLGKRPNLLQPVWQDGELLVDWSLDEIRARATAASLPR</sequence>
<dbReference type="GO" id="GO:0016757">
    <property type="term" value="F:glycosyltransferase activity"/>
    <property type="evidence" value="ECO:0007669"/>
    <property type="project" value="UniProtKB-KW"/>
</dbReference>
<evidence type="ECO:0000256" key="2">
    <source>
        <dbReference type="ARBA" id="ARBA00022642"/>
    </source>
</evidence>
<keyword evidence="4" id="KW-0808">Transferase</keyword>
<evidence type="ECO:0000259" key="10">
    <source>
        <dbReference type="Pfam" id="PF18127"/>
    </source>
</evidence>
<evidence type="ECO:0000256" key="8">
    <source>
        <dbReference type="ARBA" id="ARBA00047835"/>
    </source>
</evidence>
<dbReference type="Proteomes" id="UP000596351">
    <property type="component" value="Chromosome"/>
</dbReference>
<keyword evidence="12" id="KW-1185">Reference proteome</keyword>
<accession>A0ABX7F056</accession>
<dbReference type="Gene3D" id="3.20.20.70">
    <property type="entry name" value="Aldolase class I"/>
    <property type="match status" value="1"/>
</dbReference>
<comment type="pathway">
    <text evidence="5">Cofactor biosynthesis; NAD(+) biosynthesis; nicotinamide D-ribonucleotide from 5-phospho-alpha-D-ribose 1-diphosphate and nicotinamide: step 1/1.</text>
</comment>
<dbReference type="InterPro" id="IPR041525">
    <property type="entry name" value="N/Namide_PRibTrfase"/>
</dbReference>
<comment type="catalytic activity">
    <reaction evidence="8">
        <text>beta-nicotinamide D-ribonucleotide + diphosphate = 5-phospho-alpha-D-ribose 1-diphosphate + nicotinamide + H(+)</text>
        <dbReference type="Rhea" id="RHEA:16149"/>
        <dbReference type="ChEBI" id="CHEBI:14649"/>
        <dbReference type="ChEBI" id="CHEBI:15378"/>
        <dbReference type="ChEBI" id="CHEBI:17154"/>
        <dbReference type="ChEBI" id="CHEBI:33019"/>
        <dbReference type="ChEBI" id="CHEBI:58017"/>
        <dbReference type="EC" id="2.4.2.12"/>
    </reaction>
    <physiologicalReaction direction="right-to-left" evidence="8">
        <dbReference type="Rhea" id="RHEA:16151"/>
    </physiologicalReaction>
</comment>
<protein>
    <recommendedName>
        <fullName evidence="7">Nicotinamide phosphoribosyltransferase</fullName>
        <ecNumber evidence="6">2.4.2.12</ecNumber>
    </recommendedName>
</protein>
<comment type="similarity">
    <text evidence="1">Belongs to the NAPRTase family.</text>
</comment>
<reference evidence="11 12" key="1">
    <citation type="submission" date="2018-09" db="EMBL/GenBank/DDBJ databases">
        <title>Rhizobium sp. MAE2-X.</title>
        <authorList>
            <person name="Lee Y."/>
            <person name="Jeon C.O."/>
        </authorList>
    </citation>
    <scope>NUCLEOTIDE SEQUENCE [LARGE SCALE GENOMIC DNA]</scope>
    <source>
        <strain evidence="11 12">MAE2-X</strain>
    </source>
</reference>
<dbReference type="NCBIfam" id="NF006629">
    <property type="entry name" value="PRK09198.1"/>
    <property type="match status" value="1"/>
</dbReference>
<evidence type="ECO:0000256" key="3">
    <source>
        <dbReference type="ARBA" id="ARBA00022676"/>
    </source>
</evidence>
<evidence type="ECO:0000256" key="7">
    <source>
        <dbReference type="ARBA" id="ARBA00035036"/>
    </source>
</evidence>
<dbReference type="InterPro" id="IPR013785">
    <property type="entry name" value="Aldolase_TIM"/>
</dbReference>
<gene>
    <name evidence="11" type="ORF">D4A92_07035</name>
</gene>
<feature type="domain" description="Nicotinamide phosphoribosyltransferase N-terminal" evidence="10">
    <location>
        <begin position="15"/>
        <end position="109"/>
    </location>
</feature>
<evidence type="ECO:0000313" key="12">
    <source>
        <dbReference type="Proteomes" id="UP000596351"/>
    </source>
</evidence>
<feature type="domain" description="Nicotinate/nicotinamide phosphoribosyltransferase" evidence="9">
    <location>
        <begin position="184"/>
        <end position="422"/>
    </location>
</feature>
<evidence type="ECO:0000256" key="5">
    <source>
        <dbReference type="ARBA" id="ARBA00035007"/>
    </source>
</evidence>
<dbReference type="InterPro" id="IPR016471">
    <property type="entry name" value="Nicotinamide_PRibTrfase"/>
</dbReference>
<dbReference type="Pfam" id="PF18127">
    <property type="entry name" value="NAMPT_N"/>
    <property type="match status" value="1"/>
</dbReference>